<protein>
    <submittedName>
        <fullName evidence="1">Uncharacterized protein</fullName>
    </submittedName>
</protein>
<proteinExistence type="predicted"/>
<dbReference type="AlphaFoldDB" id="A0A4Y2R6H6"/>
<evidence type="ECO:0000313" key="2">
    <source>
        <dbReference type="Proteomes" id="UP000499080"/>
    </source>
</evidence>
<dbReference type="EMBL" id="BGPR01015967">
    <property type="protein sequence ID" value="GBN71328.1"/>
    <property type="molecule type" value="Genomic_DNA"/>
</dbReference>
<dbReference type="Proteomes" id="UP000499080">
    <property type="component" value="Unassembled WGS sequence"/>
</dbReference>
<gene>
    <name evidence="1" type="ORF">AVEN_145163_1</name>
</gene>
<organism evidence="1 2">
    <name type="scientific">Araneus ventricosus</name>
    <name type="common">Orbweaver spider</name>
    <name type="synonym">Epeira ventricosa</name>
    <dbReference type="NCBI Taxonomy" id="182803"/>
    <lineage>
        <taxon>Eukaryota</taxon>
        <taxon>Metazoa</taxon>
        <taxon>Ecdysozoa</taxon>
        <taxon>Arthropoda</taxon>
        <taxon>Chelicerata</taxon>
        <taxon>Arachnida</taxon>
        <taxon>Araneae</taxon>
        <taxon>Araneomorphae</taxon>
        <taxon>Entelegynae</taxon>
        <taxon>Araneoidea</taxon>
        <taxon>Araneidae</taxon>
        <taxon>Araneus</taxon>
    </lineage>
</organism>
<accession>A0A4Y2R6H6</accession>
<comment type="caution">
    <text evidence="1">The sequence shown here is derived from an EMBL/GenBank/DDBJ whole genome shotgun (WGS) entry which is preliminary data.</text>
</comment>
<sequence>MAGNIGESRLTTTTSFRVLKSQSGTSVNVRLTTSKLLPVLIIAEEHREPRPITNPTLPVFLKSQSGTSVNVPLNHNTTPSCVLKIAEWNIGQCPA</sequence>
<name>A0A4Y2R6H6_ARAVE</name>
<keyword evidence="2" id="KW-1185">Reference proteome</keyword>
<evidence type="ECO:0000313" key="1">
    <source>
        <dbReference type="EMBL" id="GBN71328.1"/>
    </source>
</evidence>
<reference evidence="1 2" key="1">
    <citation type="journal article" date="2019" name="Sci. Rep.">
        <title>Orb-weaving spider Araneus ventricosus genome elucidates the spidroin gene catalogue.</title>
        <authorList>
            <person name="Kono N."/>
            <person name="Nakamura H."/>
            <person name="Ohtoshi R."/>
            <person name="Moran D.A.P."/>
            <person name="Shinohara A."/>
            <person name="Yoshida Y."/>
            <person name="Fujiwara M."/>
            <person name="Mori M."/>
            <person name="Tomita M."/>
            <person name="Arakawa K."/>
        </authorList>
    </citation>
    <scope>NUCLEOTIDE SEQUENCE [LARGE SCALE GENOMIC DNA]</scope>
</reference>